<evidence type="ECO:0000256" key="15">
    <source>
        <dbReference type="HAMAP-Rule" id="MF_01398"/>
    </source>
</evidence>
<name>A0A4D6Y1Z9_9GAMM</name>
<dbReference type="PANTHER" id="PTHR33445:SF1">
    <property type="entry name" value="ATP SYNTHASE SUBUNIT B"/>
    <property type="match status" value="1"/>
</dbReference>
<evidence type="ECO:0000256" key="7">
    <source>
        <dbReference type="ARBA" id="ARBA00022989"/>
    </source>
</evidence>
<evidence type="ECO:0000256" key="2">
    <source>
        <dbReference type="ARBA" id="ARBA00022448"/>
    </source>
</evidence>
<dbReference type="PANTHER" id="PTHR33445">
    <property type="entry name" value="ATP SYNTHASE SUBUNIT B', CHLOROPLASTIC"/>
    <property type="match status" value="1"/>
</dbReference>
<evidence type="ECO:0000256" key="17">
    <source>
        <dbReference type="SAM" id="Coils"/>
    </source>
</evidence>
<dbReference type="GO" id="GO:0016787">
    <property type="term" value="F:hydrolase activity"/>
    <property type="evidence" value="ECO:0007669"/>
    <property type="project" value="UniProtKB-KW"/>
</dbReference>
<keyword evidence="18" id="KW-0378">Hydrolase</keyword>
<keyword evidence="6 15" id="KW-0375">Hydrogen ion transport</keyword>
<comment type="similarity">
    <text evidence="1 15 16">Belongs to the ATPase B chain family.</text>
</comment>
<reference evidence="18 19" key="1">
    <citation type="submission" date="2018-12" db="EMBL/GenBank/DDBJ databases">
        <authorList>
            <person name="Chong R.A."/>
        </authorList>
    </citation>
    <scope>NUCLEOTIDE SEQUENCE [LARGE SCALE GENOMIC DNA]</scope>
    <source>
        <strain evidence="18 19">Bca</strain>
    </source>
</reference>
<dbReference type="OrthoDB" id="9788020at2"/>
<dbReference type="GO" id="GO:0005886">
    <property type="term" value="C:plasma membrane"/>
    <property type="evidence" value="ECO:0007669"/>
    <property type="project" value="UniProtKB-SubCell"/>
</dbReference>
<evidence type="ECO:0000313" key="19">
    <source>
        <dbReference type="Proteomes" id="UP000298594"/>
    </source>
</evidence>
<keyword evidence="2 15" id="KW-0813">Transport</keyword>
<evidence type="ECO:0000256" key="6">
    <source>
        <dbReference type="ARBA" id="ARBA00022781"/>
    </source>
</evidence>
<protein>
    <recommendedName>
        <fullName evidence="15">ATP synthase subunit b</fullName>
    </recommendedName>
    <alternativeName>
        <fullName evidence="15">ATP synthase F(0) sector subunit b</fullName>
    </alternativeName>
    <alternativeName>
        <fullName evidence="15">ATPase subunit I</fullName>
    </alternativeName>
    <alternativeName>
        <fullName evidence="15">F-type ATPase subunit b</fullName>
        <shortName evidence="15">F-ATPase subunit b</shortName>
    </alternativeName>
</protein>
<comment type="subcellular location">
    <subcellularLocation>
        <location evidence="15">Cell membrane</location>
        <topology evidence="15">Single-pass membrane protein</topology>
    </subcellularLocation>
    <subcellularLocation>
        <location evidence="14">Endomembrane system</location>
        <topology evidence="14">Single-pass membrane protein</topology>
    </subcellularLocation>
</comment>
<gene>
    <name evidence="15" type="primary">atpF</name>
    <name evidence="18" type="ORF">D9V67_00020</name>
</gene>
<keyword evidence="9 15" id="KW-0472">Membrane</keyword>
<reference evidence="18 19" key="2">
    <citation type="submission" date="2019-05" db="EMBL/GenBank/DDBJ databases">
        <title>Genome evolution of the obligate endosymbiont Buchnera aphidicola.</title>
        <authorList>
            <person name="Moran N.A."/>
        </authorList>
    </citation>
    <scope>NUCLEOTIDE SEQUENCE [LARGE SCALE GENOMIC DNA]</scope>
    <source>
        <strain evidence="18 19">Bca</strain>
    </source>
</reference>
<keyword evidence="7 15" id="KW-1133">Transmembrane helix</keyword>
<dbReference type="EMBL" id="CP034879">
    <property type="protein sequence ID" value="QCI20170.1"/>
    <property type="molecule type" value="Genomic_DNA"/>
</dbReference>
<accession>A0A4D6Y1Z9</accession>
<keyword evidence="4 15" id="KW-0138">CF(0)</keyword>
<evidence type="ECO:0000256" key="12">
    <source>
        <dbReference type="ARBA" id="ARBA00025614"/>
    </source>
</evidence>
<organism evidence="18 19">
    <name type="scientific">Buchnera aphidicola</name>
    <name type="common">Brachycaudus cardui</name>
    <dbReference type="NCBI Taxonomy" id="557993"/>
    <lineage>
        <taxon>Bacteria</taxon>
        <taxon>Pseudomonadati</taxon>
        <taxon>Pseudomonadota</taxon>
        <taxon>Gammaproteobacteria</taxon>
        <taxon>Enterobacterales</taxon>
        <taxon>Erwiniaceae</taxon>
        <taxon>Buchnera</taxon>
    </lineage>
</organism>
<evidence type="ECO:0000256" key="11">
    <source>
        <dbReference type="ARBA" id="ARBA00025198"/>
    </source>
</evidence>
<dbReference type="InterPro" id="IPR005864">
    <property type="entry name" value="ATP_synth_F0_bsu_bac"/>
</dbReference>
<evidence type="ECO:0000256" key="3">
    <source>
        <dbReference type="ARBA" id="ARBA00022475"/>
    </source>
</evidence>
<comment type="subunit">
    <text evidence="13">F-type ATPases have 2 components, F(1) - the catalytic core - and F(0) - the membrane proton channel. F(1) has five subunits: alpha(3), beta(3), gamma(1), delta(1), epsilon(1). F(0) has four main subunits: a(1), b(2) and c(10-14). The alpha and beta chains form an alternating ring which encloses part of the gamma chain. F(1) is attached to F(0) by a central stalk formed by the gamma and epsilon chains, while a peripheral stalk is formed by the delta and b chains.</text>
</comment>
<dbReference type="GO" id="GO:0046961">
    <property type="term" value="F:proton-transporting ATPase activity, rotational mechanism"/>
    <property type="evidence" value="ECO:0007669"/>
    <property type="project" value="TreeGrafter"/>
</dbReference>
<dbReference type="InterPro" id="IPR028987">
    <property type="entry name" value="ATP_synth_B-like_membr_sf"/>
</dbReference>
<evidence type="ECO:0000256" key="16">
    <source>
        <dbReference type="RuleBase" id="RU003848"/>
    </source>
</evidence>
<keyword evidence="17" id="KW-0175">Coiled coil</keyword>
<keyword evidence="5 15" id="KW-0812">Transmembrane</keyword>
<evidence type="ECO:0000256" key="8">
    <source>
        <dbReference type="ARBA" id="ARBA00023065"/>
    </source>
</evidence>
<keyword evidence="10 15" id="KW-0066">ATP synthesis</keyword>
<dbReference type="NCBIfam" id="NF004411">
    <property type="entry name" value="PRK05759.1-2"/>
    <property type="match status" value="1"/>
</dbReference>
<comment type="function">
    <text evidence="11 15">F(1)F(0) ATP synthase produces ATP from ADP in the presence of a proton or sodium gradient. F-type ATPases consist of two structural domains, F(1) containing the extramembraneous catalytic core and F(0) containing the membrane proton channel, linked together by a central stalk and a peripheral stalk. During catalysis, ATP synthesis in the catalytic domain of F(1) is coupled via a rotary mechanism of the central stalk subunits to proton translocation.</text>
</comment>
<evidence type="ECO:0000256" key="9">
    <source>
        <dbReference type="ARBA" id="ARBA00023136"/>
    </source>
</evidence>
<keyword evidence="3 15" id="KW-1003">Cell membrane</keyword>
<keyword evidence="8 15" id="KW-0406">Ion transport</keyword>
<sequence length="161" mass="18650">MNLNATILGQAISFVFFVWFCMKYIWPPIILAIETRQKEIKESLFNVQQAQEELSIIQKSIDKKIKEAKEKAFNIVNEANEQRLLILEDAKSKALKESQKILINTQLEIDMKILDARKNLHKEIVNLSISMAEKIIKKNIGKDENRDLVDELITSLSEVKH</sequence>
<dbReference type="SUPFAM" id="SSF81573">
    <property type="entry name" value="F1F0 ATP synthase subunit B, membrane domain"/>
    <property type="match status" value="1"/>
</dbReference>
<evidence type="ECO:0000256" key="14">
    <source>
        <dbReference type="ARBA" id="ARBA00037847"/>
    </source>
</evidence>
<dbReference type="Proteomes" id="UP000298594">
    <property type="component" value="Chromosome"/>
</dbReference>
<dbReference type="NCBIfam" id="TIGR01144">
    <property type="entry name" value="ATP_synt_b"/>
    <property type="match status" value="1"/>
</dbReference>
<evidence type="ECO:0000256" key="13">
    <source>
        <dbReference type="ARBA" id="ARBA00026054"/>
    </source>
</evidence>
<dbReference type="CDD" id="cd06503">
    <property type="entry name" value="ATP-synt_Fo_b"/>
    <property type="match status" value="1"/>
</dbReference>
<evidence type="ECO:0000256" key="1">
    <source>
        <dbReference type="ARBA" id="ARBA00005513"/>
    </source>
</evidence>
<evidence type="ECO:0000256" key="4">
    <source>
        <dbReference type="ARBA" id="ARBA00022547"/>
    </source>
</evidence>
<comment type="subunit">
    <text evidence="15">F-type ATPases have 2 components, F(1) - the catalytic core - and F(0) - the membrane proton channel. F(1) has five subunits: alpha(3), beta(3), gamma(1), delta(1), epsilon(1). F(0) has three main subunits: a(1), b(2) and c(10-14). The alpha and beta chains form an alternating ring which encloses part of the gamma chain. F(1) is attached to F(0) by a central stalk formed by the gamma and epsilon chains, while a peripheral stalk is formed by the delta and b chains.</text>
</comment>
<feature type="coiled-coil region" evidence="17">
    <location>
        <begin position="33"/>
        <end position="67"/>
    </location>
</feature>
<dbReference type="RefSeq" id="WP_158358857.1">
    <property type="nucleotide sequence ID" value="NZ_CP034879.1"/>
</dbReference>
<dbReference type="HAMAP" id="MF_01398">
    <property type="entry name" value="ATP_synth_b_bprime"/>
    <property type="match status" value="1"/>
</dbReference>
<dbReference type="GO" id="GO:0012505">
    <property type="term" value="C:endomembrane system"/>
    <property type="evidence" value="ECO:0007669"/>
    <property type="project" value="UniProtKB-SubCell"/>
</dbReference>
<dbReference type="GO" id="GO:0046933">
    <property type="term" value="F:proton-transporting ATP synthase activity, rotational mechanism"/>
    <property type="evidence" value="ECO:0007669"/>
    <property type="project" value="UniProtKB-UniRule"/>
</dbReference>
<dbReference type="Pfam" id="PF00430">
    <property type="entry name" value="ATP-synt_B"/>
    <property type="match status" value="1"/>
</dbReference>
<dbReference type="InterPro" id="IPR050059">
    <property type="entry name" value="ATP_synthase_B_chain"/>
</dbReference>
<proteinExistence type="inferred from homology"/>
<dbReference type="Gene3D" id="1.20.5.620">
    <property type="entry name" value="F1F0 ATP synthase subunit B, membrane domain"/>
    <property type="match status" value="1"/>
</dbReference>
<dbReference type="AlphaFoldDB" id="A0A4D6Y1Z9"/>
<evidence type="ECO:0000256" key="10">
    <source>
        <dbReference type="ARBA" id="ARBA00023310"/>
    </source>
</evidence>
<feature type="transmembrane region" description="Helical" evidence="15">
    <location>
        <begin position="6"/>
        <end position="26"/>
    </location>
</feature>
<dbReference type="InterPro" id="IPR002146">
    <property type="entry name" value="ATP_synth_b/b'su_bac/chlpt"/>
</dbReference>
<comment type="function">
    <text evidence="12">Component of the F(0) channel, it forms part of the peripheral stalk, linking F(1) to F(0). The b'-subunit is a diverged and duplicated form of b found in plants and photosynthetic bacteria.</text>
</comment>
<evidence type="ECO:0000256" key="5">
    <source>
        <dbReference type="ARBA" id="ARBA00022692"/>
    </source>
</evidence>
<evidence type="ECO:0000313" key="18">
    <source>
        <dbReference type="EMBL" id="QCI20170.1"/>
    </source>
</evidence>
<dbReference type="GO" id="GO:0045259">
    <property type="term" value="C:proton-transporting ATP synthase complex"/>
    <property type="evidence" value="ECO:0007669"/>
    <property type="project" value="UniProtKB-KW"/>
</dbReference>